<organism evidence="2 3">
    <name type="scientific">Rhodobacter capsulatus</name>
    <name type="common">Rhodopseudomonas capsulata</name>
    <dbReference type="NCBI Taxonomy" id="1061"/>
    <lineage>
        <taxon>Bacteria</taxon>
        <taxon>Pseudomonadati</taxon>
        <taxon>Pseudomonadota</taxon>
        <taxon>Alphaproteobacteria</taxon>
        <taxon>Rhodobacterales</taxon>
        <taxon>Rhodobacter group</taxon>
        <taxon>Rhodobacter</taxon>
    </lineage>
</organism>
<evidence type="ECO:0000313" key="2">
    <source>
        <dbReference type="EMBL" id="TKD17489.1"/>
    </source>
</evidence>
<dbReference type="OrthoDB" id="7874352at2"/>
<proteinExistence type="predicted"/>
<evidence type="ECO:0000256" key="1">
    <source>
        <dbReference type="SAM" id="MobiDB-lite"/>
    </source>
</evidence>
<dbReference type="EMBL" id="SWJZ01000062">
    <property type="protein sequence ID" value="TKD17489.1"/>
    <property type="molecule type" value="Genomic_DNA"/>
</dbReference>
<feature type="region of interest" description="Disordered" evidence="1">
    <location>
        <begin position="1"/>
        <end position="63"/>
    </location>
</feature>
<evidence type="ECO:0000313" key="3">
    <source>
        <dbReference type="Proteomes" id="UP000310597"/>
    </source>
</evidence>
<gene>
    <name evidence="2" type="ORF">FBT96_14280</name>
</gene>
<sequence length="122" mass="12647">MDEIPEQEQEPEPVPEADEPVEPVPEISAAAPVSADDTATPPPGALPDLGPSEAAAGERTSDLVRLPGAGPGLIWMLNECEIHTLADLAAADCTDLTARMGLAGRILDLGGWIAFARAAEVR</sequence>
<comment type="caution">
    <text evidence="2">The sequence shown here is derived from an EMBL/GenBank/DDBJ whole genome shotgun (WGS) entry which is preliminary data.</text>
</comment>
<dbReference type="AlphaFoldDB" id="A0A4V5PNZ8"/>
<name>A0A4V5PNZ8_RHOCA</name>
<dbReference type="Proteomes" id="UP000310597">
    <property type="component" value="Unassembled WGS sequence"/>
</dbReference>
<protein>
    <submittedName>
        <fullName evidence="2">Uncharacterized protein</fullName>
    </submittedName>
</protein>
<accession>A0A4V5PNZ8</accession>
<feature type="compositionally biased region" description="Acidic residues" evidence="1">
    <location>
        <begin position="1"/>
        <end position="21"/>
    </location>
</feature>
<reference evidence="2 3" key="1">
    <citation type="submission" date="2019-04" db="EMBL/GenBank/DDBJ databases">
        <title>Draft Whole-Genome sequence of the purple photosynthetic bacterium Rhodobacter capsulatus SP108 with an indigenous class A beta-lactamase.</title>
        <authorList>
            <person name="Robertson S."/>
            <person name="Meyer T.E."/>
            <person name="Kyndt J.A."/>
        </authorList>
    </citation>
    <scope>NUCLEOTIDE SEQUENCE [LARGE SCALE GENOMIC DNA]</scope>
    <source>
        <strain evidence="2 3">SP108</strain>
    </source>
</reference>